<evidence type="ECO:0000313" key="2">
    <source>
        <dbReference type="EMBL" id="MPL54840.1"/>
    </source>
</evidence>
<dbReference type="CDD" id="cd03801">
    <property type="entry name" value="GT4_PimA-like"/>
    <property type="match status" value="1"/>
</dbReference>
<reference evidence="2" key="1">
    <citation type="submission" date="2019-08" db="EMBL/GenBank/DDBJ databases">
        <authorList>
            <person name="Kucharzyk K."/>
            <person name="Murdoch R.W."/>
            <person name="Higgins S."/>
            <person name="Loffler F."/>
        </authorList>
    </citation>
    <scope>NUCLEOTIDE SEQUENCE</scope>
</reference>
<gene>
    <name evidence="2" type="primary">gtf1_6</name>
    <name evidence="2" type="ORF">SDC9_00306</name>
</gene>
<dbReference type="SUPFAM" id="SSF53756">
    <property type="entry name" value="UDP-Glycosyltransferase/glycogen phosphorylase"/>
    <property type="match status" value="1"/>
</dbReference>
<name>A0A644SJG9_9ZZZZ</name>
<dbReference type="GO" id="GO:0016757">
    <property type="term" value="F:glycosyltransferase activity"/>
    <property type="evidence" value="ECO:0007669"/>
    <property type="project" value="UniProtKB-KW"/>
</dbReference>
<dbReference type="InterPro" id="IPR001296">
    <property type="entry name" value="Glyco_trans_1"/>
</dbReference>
<comment type="caution">
    <text evidence="2">The sequence shown here is derived from an EMBL/GenBank/DDBJ whole genome shotgun (WGS) entry which is preliminary data.</text>
</comment>
<dbReference type="AlphaFoldDB" id="A0A644SJG9"/>
<dbReference type="PANTHER" id="PTHR12526:SF630">
    <property type="entry name" value="GLYCOSYLTRANSFERASE"/>
    <property type="match status" value="1"/>
</dbReference>
<proteinExistence type="predicted"/>
<organism evidence="2">
    <name type="scientific">bioreactor metagenome</name>
    <dbReference type="NCBI Taxonomy" id="1076179"/>
    <lineage>
        <taxon>unclassified sequences</taxon>
        <taxon>metagenomes</taxon>
        <taxon>ecological metagenomes</taxon>
    </lineage>
</organism>
<accession>A0A644SJG9</accession>
<keyword evidence="2" id="KW-0328">Glycosyltransferase</keyword>
<feature type="domain" description="Glycosyl transferase family 1" evidence="1">
    <location>
        <begin position="170"/>
        <end position="329"/>
    </location>
</feature>
<dbReference type="Pfam" id="PF00534">
    <property type="entry name" value="Glycos_transf_1"/>
    <property type="match status" value="1"/>
</dbReference>
<evidence type="ECO:0000259" key="1">
    <source>
        <dbReference type="Pfam" id="PF00534"/>
    </source>
</evidence>
<sequence length="350" mass="40619">MVLVFWQKMISMHQAYYLKILAQTNRVILAVENELHDDRKLQGWKVPEMGNVEIVMVQSKKDAQNLIDNTKNFLHIFGGIKGGEIHDFALNTVIKQQKIGVIAESAIQLGYKTFFKKWYYRYLCFKYRKNISFILAMGKIGVNWYKSCGFDPKIIHQFQYFTELPKDHVFINRESSDKIRFTYVGQLIHRKGVDTLIKAIEKVKNKNWHLNIIGSGVLEQQLKTEIAHHNLTDNVSFLGNKKNEEIVSFLESHSDYLILPSRFDGWGAVVNESLSVGTPVLVSKNCGASSLIINDELGYVFKLKEKEITALLEKIVENKIVKNQEKIKEIYNREFTNKKVKQLIEFLNKR</sequence>
<dbReference type="PANTHER" id="PTHR12526">
    <property type="entry name" value="GLYCOSYLTRANSFERASE"/>
    <property type="match status" value="1"/>
</dbReference>
<keyword evidence="2" id="KW-0808">Transferase</keyword>
<dbReference type="EC" id="2.4.1.-" evidence="2"/>
<protein>
    <submittedName>
        <fullName evidence="2">Glycosyltransferase Gtf1</fullName>
        <ecNumber evidence="2">2.4.1.-</ecNumber>
    </submittedName>
</protein>
<dbReference type="Gene3D" id="3.40.50.2000">
    <property type="entry name" value="Glycogen Phosphorylase B"/>
    <property type="match status" value="1"/>
</dbReference>
<dbReference type="EMBL" id="VSSQ01000001">
    <property type="protein sequence ID" value="MPL54840.1"/>
    <property type="molecule type" value="Genomic_DNA"/>
</dbReference>